<sequence length="122" mass="13506">MEAGKQVKSGLLSLKGIAELGVTKKKKEQEKDKATLEEETGMSIKNEESSVAWDKGTLDQLAFEEMQEKWQMERILKKTSKTHKPEAEGSRGTWTHSLSTMTRPKSAGESSAPAWGMEGHGK</sequence>
<protein>
    <recommendedName>
        <fullName evidence="2">Protein FAM32A</fullName>
    </recommendedName>
</protein>
<evidence type="ECO:0000313" key="5">
    <source>
        <dbReference type="Proteomes" id="UP000694544"/>
    </source>
</evidence>
<accession>A0A8C6D0M5</accession>
<dbReference type="Proteomes" id="UP000694544">
    <property type="component" value="Unplaced"/>
</dbReference>
<proteinExistence type="inferred from homology"/>
<evidence type="ECO:0000256" key="3">
    <source>
        <dbReference type="SAM" id="MobiDB-lite"/>
    </source>
</evidence>
<evidence type="ECO:0000256" key="2">
    <source>
        <dbReference type="ARBA" id="ARBA00014981"/>
    </source>
</evidence>
<reference evidence="4" key="1">
    <citation type="submission" date="2025-08" db="UniProtKB">
        <authorList>
            <consortium name="Ensembl"/>
        </authorList>
    </citation>
    <scope>IDENTIFICATION</scope>
</reference>
<dbReference type="AlphaFoldDB" id="A0A8C6D0M5"/>
<feature type="compositionally biased region" description="Polar residues" evidence="3">
    <location>
        <begin position="92"/>
        <end position="103"/>
    </location>
</feature>
<dbReference type="InterPro" id="IPR013865">
    <property type="entry name" value="FAM32A"/>
</dbReference>
<dbReference type="PANTHER" id="PTHR13282">
    <property type="entry name" value="PROTEIN FAM32A"/>
    <property type="match status" value="1"/>
</dbReference>
<dbReference type="PANTHER" id="PTHR13282:SF6">
    <property type="entry name" value="PROTEIN FAM32A"/>
    <property type="match status" value="1"/>
</dbReference>
<feature type="region of interest" description="Disordered" evidence="3">
    <location>
        <begin position="23"/>
        <end position="48"/>
    </location>
</feature>
<feature type="compositionally biased region" description="Basic and acidic residues" evidence="3">
    <location>
        <begin position="27"/>
        <end position="36"/>
    </location>
</feature>
<dbReference type="GeneTree" id="ENSGT00990000212240"/>
<comment type="similarity">
    <text evidence="1">Belongs to the FAM32 family.</text>
</comment>
<evidence type="ECO:0000256" key="1">
    <source>
        <dbReference type="ARBA" id="ARBA00008948"/>
    </source>
</evidence>
<evidence type="ECO:0000313" key="4">
    <source>
        <dbReference type="Ensembl" id="ENSMMSP00000008719.1"/>
    </source>
</evidence>
<name>A0A8C6D0M5_MOSMO</name>
<organism evidence="4 5">
    <name type="scientific">Moschus moschiferus</name>
    <name type="common">Siberian musk deer</name>
    <name type="synonym">Moschus sibiricus</name>
    <dbReference type="NCBI Taxonomy" id="68415"/>
    <lineage>
        <taxon>Eukaryota</taxon>
        <taxon>Metazoa</taxon>
        <taxon>Chordata</taxon>
        <taxon>Craniata</taxon>
        <taxon>Vertebrata</taxon>
        <taxon>Euteleostomi</taxon>
        <taxon>Mammalia</taxon>
        <taxon>Eutheria</taxon>
        <taxon>Laurasiatheria</taxon>
        <taxon>Artiodactyla</taxon>
        <taxon>Ruminantia</taxon>
        <taxon>Pecora</taxon>
        <taxon>Moschidae</taxon>
        <taxon>Moschus</taxon>
    </lineage>
</organism>
<dbReference type="GO" id="GO:0005730">
    <property type="term" value="C:nucleolus"/>
    <property type="evidence" value="ECO:0007669"/>
    <property type="project" value="TreeGrafter"/>
</dbReference>
<keyword evidence="5" id="KW-1185">Reference proteome</keyword>
<feature type="region of interest" description="Disordered" evidence="3">
    <location>
        <begin position="78"/>
        <end position="122"/>
    </location>
</feature>
<reference evidence="4" key="2">
    <citation type="submission" date="2025-09" db="UniProtKB">
        <authorList>
            <consortium name="Ensembl"/>
        </authorList>
    </citation>
    <scope>IDENTIFICATION</scope>
</reference>
<dbReference type="Ensembl" id="ENSMMST00000009667.1">
    <property type="protein sequence ID" value="ENSMMSP00000008719.1"/>
    <property type="gene ID" value="ENSMMSG00000006756.1"/>
</dbReference>